<evidence type="ECO:0008006" key="3">
    <source>
        <dbReference type="Google" id="ProtNLM"/>
    </source>
</evidence>
<evidence type="ECO:0000313" key="1">
    <source>
        <dbReference type="EMBL" id="MFC4246905.1"/>
    </source>
</evidence>
<evidence type="ECO:0000313" key="2">
    <source>
        <dbReference type="Proteomes" id="UP001595821"/>
    </source>
</evidence>
<comment type="caution">
    <text evidence="1">The sequence shown here is derived from an EMBL/GenBank/DDBJ whole genome shotgun (WGS) entry which is preliminary data.</text>
</comment>
<reference evidence="1 2" key="1">
    <citation type="journal article" date="2014" name="Int. J. Syst. Evol. Microbiol.">
        <title>Complete genome sequence of Corynebacterium casei LMG S-19264T (=DSM 44701T), isolated from a smear-ripened cheese.</title>
        <authorList>
            <consortium name="US DOE Joint Genome Institute (JGI-PGF)"/>
            <person name="Walter F."/>
            <person name="Albersmeier A."/>
            <person name="Kalinowski J."/>
            <person name="Ruckert C."/>
        </authorList>
    </citation>
    <scope>NUCLEOTIDE SEQUENCE [LARGE SCALE GENOMIC DNA]</scope>
    <source>
        <strain evidence="1 2">IBRC-M 10912</strain>
    </source>
</reference>
<proteinExistence type="predicted"/>
<dbReference type="RefSeq" id="WP_246974794.1">
    <property type="nucleotide sequence ID" value="NZ_CP095397.1"/>
</dbReference>
<name>A0ABD5NYR7_9EURY</name>
<organism evidence="1 2">
    <name type="scientific">Natribaculum luteum</name>
    <dbReference type="NCBI Taxonomy" id="1586232"/>
    <lineage>
        <taxon>Archaea</taxon>
        <taxon>Methanobacteriati</taxon>
        <taxon>Methanobacteriota</taxon>
        <taxon>Stenosarchaea group</taxon>
        <taxon>Halobacteria</taxon>
        <taxon>Halobacteriales</taxon>
        <taxon>Natrialbaceae</taxon>
        <taxon>Natribaculum</taxon>
    </lineage>
</organism>
<dbReference type="Proteomes" id="UP001595821">
    <property type="component" value="Unassembled WGS sequence"/>
</dbReference>
<accession>A0ABD5NYR7</accession>
<dbReference type="GeneID" id="71852728"/>
<protein>
    <recommendedName>
        <fullName evidence="3">MarR family transcriptional regulator</fullName>
    </recommendedName>
</protein>
<dbReference type="EMBL" id="JBHSDJ010000020">
    <property type="protein sequence ID" value="MFC4246905.1"/>
    <property type="molecule type" value="Genomic_DNA"/>
</dbReference>
<sequence>MADSSDPRPPLAEWILECYDRLCAQTADSDDHSFSRDQAVEILLDADGLALEPEDATYALTRLLERGYVYEVDGEFRITTPEK</sequence>
<gene>
    <name evidence="1" type="ORF">ACFOZ7_07820</name>
</gene>
<dbReference type="AlphaFoldDB" id="A0ABD5NYR7"/>